<organism evidence="1 2">
    <name type="scientific">Galerina marginata (strain CBS 339.88)</name>
    <dbReference type="NCBI Taxonomy" id="685588"/>
    <lineage>
        <taxon>Eukaryota</taxon>
        <taxon>Fungi</taxon>
        <taxon>Dikarya</taxon>
        <taxon>Basidiomycota</taxon>
        <taxon>Agaricomycotina</taxon>
        <taxon>Agaricomycetes</taxon>
        <taxon>Agaricomycetidae</taxon>
        <taxon>Agaricales</taxon>
        <taxon>Agaricineae</taxon>
        <taxon>Strophariaceae</taxon>
        <taxon>Galerina</taxon>
    </lineage>
</organism>
<keyword evidence="2" id="KW-1185">Reference proteome</keyword>
<name>A0A067SUR3_GALM3</name>
<protein>
    <submittedName>
        <fullName evidence="1">Uncharacterized protein</fullName>
    </submittedName>
</protein>
<sequence length="86" mass="9066">MPVAVIAAAAHQPLPWPVTLPSPLNALKRFLARPLLSLTGPCNAAICATGRRPTPVVVRVLDAQTHYGPKTLGVVDASLHSTMRPP</sequence>
<evidence type="ECO:0000313" key="1">
    <source>
        <dbReference type="EMBL" id="KDR73807.1"/>
    </source>
</evidence>
<evidence type="ECO:0000313" key="2">
    <source>
        <dbReference type="Proteomes" id="UP000027222"/>
    </source>
</evidence>
<dbReference type="Proteomes" id="UP000027222">
    <property type="component" value="Unassembled WGS sequence"/>
</dbReference>
<dbReference type="AlphaFoldDB" id="A0A067SUR3"/>
<dbReference type="EMBL" id="KL142385">
    <property type="protein sequence ID" value="KDR73807.1"/>
    <property type="molecule type" value="Genomic_DNA"/>
</dbReference>
<gene>
    <name evidence="1" type="ORF">GALMADRAFT_228239</name>
</gene>
<accession>A0A067SUR3</accession>
<dbReference type="HOGENOM" id="CLU_2498028_0_0_1"/>
<reference evidence="2" key="1">
    <citation type="journal article" date="2014" name="Proc. Natl. Acad. Sci. U.S.A.">
        <title>Extensive sampling of basidiomycete genomes demonstrates inadequacy of the white-rot/brown-rot paradigm for wood decay fungi.</title>
        <authorList>
            <person name="Riley R."/>
            <person name="Salamov A.A."/>
            <person name="Brown D.W."/>
            <person name="Nagy L.G."/>
            <person name="Floudas D."/>
            <person name="Held B.W."/>
            <person name="Levasseur A."/>
            <person name="Lombard V."/>
            <person name="Morin E."/>
            <person name="Otillar R."/>
            <person name="Lindquist E.A."/>
            <person name="Sun H."/>
            <person name="LaButti K.M."/>
            <person name="Schmutz J."/>
            <person name="Jabbour D."/>
            <person name="Luo H."/>
            <person name="Baker S.E."/>
            <person name="Pisabarro A.G."/>
            <person name="Walton J.D."/>
            <person name="Blanchette R.A."/>
            <person name="Henrissat B."/>
            <person name="Martin F."/>
            <person name="Cullen D."/>
            <person name="Hibbett D.S."/>
            <person name="Grigoriev I.V."/>
        </authorList>
    </citation>
    <scope>NUCLEOTIDE SEQUENCE [LARGE SCALE GENOMIC DNA]</scope>
    <source>
        <strain evidence="2">CBS 339.88</strain>
    </source>
</reference>
<proteinExistence type="predicted"/>